<dbReference type="OrthoDB" id="9775406at2"/>
<evidence type="ECO:0000313" key="8">
    <source>
        <dbReference type="Proteomes" id="UP000623509"/>
    </source>
</evidence>
<accession>A0A272ETH0</accession>
<comment type="cofactor">
    <cofactor evidence="3">
        <name>Zn(2+)</name>
        <dbReference type="ChEBI" id="CHEBI:29105"/>
    </cofactor>
    <text evidence="3">Binds 1 divalent metal cation per subunit.</text>
</comment>
<dbReference type="GO" id="GO:0005509">
    <property type="term" value="F:calcium ion binding"/>
    <property type="evidence" value="ECO:0007669"/>
    <property type="project" value="TreeGrafter"/>
</dbReference>
<comment type="caution">
    <text evidence="6">The sequence shown here is derived from an EMBL/GenBank/DDBJ whole genome shotgun (WGS) entry which is preliminary data.</text>
</comment>
<dbReference type="InterPro" id="IPR013658">
    <property type="entry name" value="SGL"/>
</dbReference>
<dbReference type="PANTHER" id="PTHR10907">
    <property type="entry name" value="REGUCALCIN"/>
    <property type="match status" value="1"/>
</dbReference>
<sequence>MSTSSEVGRSCLLDPSLRCATGENPLWHEGERRWYWLDLPARAIFRLDPASGSTLQWQVDEHLGCMVPRADGGFTCGCVSGLFDVELPSAGGQALQRLRIAAAHARPDTRFNDGRCDRQGRLWVSGMVMNNTQALAVGCWYRYTPTEGLRCMDSGYVTPNGSAFSPDGRTLYTSDSFRDVCKVWAWDYDPETGLVGGRRCFIDMHGAPGRPDGAAVDTDGCYWICCADGGCIQRYTPQGVLDQVWRTPMLKPTMCAFGGEDMRTLLVTSMCRGPADLATDPEAGRLLMFRPGAQGIVEPRLAP</sequence>
<dbReference type="Pfam" id="PF08450">
    <property type="entry name" value="SGL"/>
    <property type="match status" value="1"/>
</dbReference>
<name>A0A272ETH0_9RHOO</name>
<dbReference type="GO" id="GO:0019853">
    <property type="term" value="P:L-ascorbic acid biosynthetic process"/>
    <property type="evidence" value="ECO:0007669"/>
    <property type="project" value="TreeGrafter"/>
</dbReference>
<keyword evidence="3" id="KW-0862">Zinc</keyword>
<feature type="binding site" evidence="3">
    <location>
        <position position="110"/>
    </location>
    <ligand>
        <name>substrate</name>
    </ligand>
</feature>
<dbReference type="EMBL" id="NMRN01000018">
    <property type="protein sequence ID" value="PAS93388.1"/>
    <property type="molecule type" value="Genomic_DNA"/>
</dbReference>
<evidence type="ECO:0000256" key="3">
    <source>
        <dbReference type="PIRSR" id="PIRSR605511-2"/>
    </source>
</evidence>
<reference evidence="5 8" key="1">
    <citation type="submission" date="2016-08" db="EMBL/GenBank/DDBJ databases">
        <title>Candidatus Dactylopiibacterium carminicum genome sequence.</title>
        <authorList>
            <person name="Ramirez-Puebla S.T."/>
            <person name="Ormeno-Orrillo E."/>
            <person name="Vera-Ponce De Leon A."/>
            <person name="Luis L."/>
            <person name="Sanchez-Flores A."/>
            <person name="Monica R."/>
            <person name="Martinez-Romero E."/>
        </authorList>
    </citation>
    <scope>NUCLEOTIDE SEQUENCE [LARGE SCALE GENOMIC DNA]</scope>
    <source>
        <strain evidence="5">END1</strain>
    </source>
</reference>
<evidence type="ECO:0000313" key="7">
    <source>
        <dbReference type="Proteomes" id="UP000216107"/>
    </source>
</evidence>
<reference evidence="6 7" key="2">
    <citation type="submission" date="2017-07" db="EMBL/GenBank/DDBJ databases">
        <title>Candidatus Dactylopiibacterium carminicum, a nitrogen-fixing symbiont of the cochineal insect Dactylopius coccus and Dactylopius opuntiae (Hemiptera: Coccoidea: Dactylopiidae).</title>
        <authorList>
            <person name="Vera A."/>
        </authorList>
    </citation>
    <scope>NUCLEOTIDE SEQUENCE [LARGE SCALE GENOMIC DNA]</scope>
    <source>
        <strain evidence="6 7">NFDCM</strain>
    </source>
</reference>
<feature type="domain" description="SMP-30/Gluconolactonase/LRE-like region" evidence="4">
    <location>
        <begin position="22"/>
        <end position="270"/>
    </location>
</feature>
<dbReference type="EMBL" id="MDUX01000022">
    <property type="protein sequence ID" value="KAF7599378.1"/>
    <property type="molecule type" value="Genomic_DNA"/>
</dbReference>
<evidence type="ECO:0000256" key="2">
    <source>
        <dbReference type="PIRSR" id="PIRSR605511-1"/>
    </source>
</evidence>
<feature type="binding site" evidence="3">
    <location>
        <position position="112"/>
    </location>
    <ligand>
        <name>substrate</name>
    </ligand>
</feature>
<keyword evidence="3" id="KW-0479">Metal-binding</keyword>
<keyword evidence="8" id="KW-1185">Reference proteome</keyword>
<dbReference type="AlphaFoldDB" id="A0A272ETH0"/>
<dbReference type="GO" id="GO:0004341">
    <property type="term" value="F:gluconolactonase activity"/>
    <property type="evidence" value="ECO:0007669"/>
    <property type="project" value="TreeGrafter"/>
</dbReference>
<evidence type="ECO:0000256" key="1">
    <source>
        <dbReference type="ARBA" id="ARBA00008853"/>
    </source>
</evidence>
<gene>
    <name evidence="5" type="ORF">BGI27_08450</name>
    <name evidence="6" type="ORF">CGU29_08100</name>
</gene>
<evidence type="ECO:0000313" key="5">
    <source>
        <dbReference type="EMBL" id="KAF7599378.1"/>
    </source>
</evidence>
<feature type="binding site" evidence="3">
    <location>
        <position position="160"/>
    </location>
    <ligand>
        <name>a divalent metal cation</name>
        <dbReference type="ChEBI" id="CHEBI:60240"/>
    </ligand>
</feature>
<dbReference type="PRINTS" id="PR01790">
    <property type="entry name" value="SMP30FAMILY"/>
</dbReference>
<dbReference type="InterPro" id="IPR011042">
    <property type="entry name" value="6-blade_b-propeller_TolB-like"/>
</dbReference>
<dbReference type="Proteomes" id="UP000216107">
    <property type="component" value="Unassembled WGS sequence"/>
</dbReference>
<comment type="similarity">
    <text evidence="1">Belongs to the SMP-30/CGR1 family.</text>
</comment>
<dbReference type="RefSeq" id="WP_095524448.1">
    <property type="nucleotide sequence ID" value="NZ_MDUX01000022.1"/>
</dbReference>
<evidence type="ECO:0000313" key="6">
    <source>
        <dbReference type="EMBL" id="PAS93388.1"/>
    </source>
</evidence>
<feature type="binding site" evidence="3">
    <location>
        <position position="212"/>
    </location>
    <ligand>
        <name>a divalent metal cation</name>
        <dbReference type="ChEBI" id="CHEBI:60240"/>
    </ligand>
</feature>
<dbReference type="Proteomes" id="UP000623509">
    <property type="component" value="Unassembled WGS sequence"/>
</dbReference>
<feature type="binding site" evidence="3">
    <location>
        <position position="23"/>
    </location>
    <ligand>
        <name>a divalent metal cation</name>
        <dbReference type="ChEBI" id="CHEBI:60240"/>
    </ligand>
</feature>
<dbReference type="InterPro" id="IPR005511">
    <property type="entry name" value="SMP-30"/>
</dbReference>
<dbReference type="Gene3D" id="2.120.10.30">
    <property type="entry name" value="TolB, C-terminal domain"/>
    <property type="match status" value="1"/>
</dbReference>
<feature type="active site" description="Proton donor/acceptor" evidence="2">
    <location>
        <position position="212"/>
    </location>
</feature>
<dbReference type="SUPFAM" id="SSF63829">
    <property type="entry name" value="Calcium-dependent phosphotriesterase"/>
    <property type="match status" value="1"/>
</dbReference>
<dbReference type="PANTHER" id="PTHR10907:SF47">
    <property type="entry name" value="REGUCALCIN"/>
    <property type="match status" value="1"/>
</dbReference>
<evidence type="ECO:0000259" key="4">
    <source>
        <dbReference type="Pfam" id="PF08450"/>
    </source>
</evidence>
<organism evidence="6 7">
    <name type="scientific">Candidatus Dactylopiibacterium carminicum</name>
    <dbReference type="NCBI Taxonomy" id="857335"/>
    <lineage>
        <taxon>Bacteria</taxon>
        <taxon>Pseudomonadati</taxon>
        <taxon>Pseudomonadota</taxon>
        <taxon>Betaproteobacteria</taxon>
        <taxon>Rhodocyclales</taxon>
        <taxon>Rhodocyclaceae</taxon>
        <taxon>Candidatus Dactylopiibacterium</taxon>
    </lineage>
</organism>
<proteinExistence type="inferred from homology"/>
<protein>
    <submittedName>
        <fullName evidence="6">Gluconolactonase</fullName>
    </submittedName>
</protein>